<accession>A0A0P1ESP8</accession>
<keyword evidence="2" id="KW-1185">Reference proteome</keyword>
<protein>
    <submittedName>
        <fullName evidence="1">Uncharacterized protein</fullName>
    </submittedName>
</protein>
<sequence>MRLGAERIAQNAQIRPFCHRIARRKITKRNGIRITGDVGHILGNQHRISEQTRRLSSRQPVRPKEPPIRILKLAHRPSGLGVHHETAVGAILRPQGIDQIHKRITAIKIPVHARGHIAQIAPAPARLRHNRMGQNAGWLVHAIPGDEGCRLCTGKLVCNPPRQPGFNVKGTVIQQPLRGFGQRRQLMQRNGNPLNCGGGGFAPCRCFIRPARLHIRAVNQHIKRARLNRHHIGNSSNAGCAVEHGFDGLRRLRIHQISTIAVHGRRHGLAFQFQPPQPVIFAGTEIGIKGLLMGGMVIIARRQLRPRRLNVCAFQHGQSLFLLLQICLHITSKGFETTHECRHCCLHVLNRRHIFSDPRVALGFAHHTVPVFCSVLRARSAPRHLLPSLLKDRGHIAQHLQRGLLLRH</sequence>
<dbReference type="STRING" id="321267.SHM7688_02909"/>
<dbReference type="Proteomes" id="UP000054823">
    <property type="component" value="Unassembled WGS sequence"/>
</dbReference>
<evidence type="ECO:0000313" key="1">
    <source>
        <dbReference type="EMBL" id="CUH53455.1"/>
    </source>
</evidence>
<organism evidence="1 2">
    <name type="scientific">Shimia marina</name>
    <dbReference type="NCBI Taxonomy" id="321267"/>
    <lineage>
        <taxon>Bacteria</taxon>
        <taxon>Pseudomonadati</taxon>
        <taxon>Pseudomonadota</taxon>
        <taxon>Alphaproteobacteria</taxon>
        <taxon>Rhodobacterales</taxon>
        <taxon>Roseobacteraceae</taxon>
    </lineage>
</organism>
<proteinExistence type="predicted"/>
<name>A0A0P1ESP8_9RHOB</name>
<dbReference type="AlphaFoldDB" id="A0A0P1ESP8"/>
<evidence type="ECO:0000313" key="2">
    <source>
        <dbReference type="Proteomes" id="UP000054823"/>
    </source>
</evidence>
<dbReference type="EMBL" id="CYPW01000027">
    <property type="protein sequence ID" value="CUH53455.1"/>
    <property type="molecule type" value="Genomic_DNA"/>
</dbReference>
<reference evidence="1 2" key="1">
    <citation type="submission" date="2015-09" db="EMBL/GenBank/DDBJ databases">
        <authorList>
            <consortium name="Swine Surveillance"/>
        </authorList>
    </citation>
    <scope>NUCLEOTIDE SEQUENCE [LARGE SCALE GENOMIC DNA]</scope>
    <source>
        <strain evidence="1 2">CECT 7688</strain>
    </source>
</reference>
<gene>
    <name evidence="1" type="ORF">SHM7688_02909</name>
</gene>